<evidence type="ECO:0000256" key="4">
    <source>
        <dbReference type="ARBA" id="ARBA00022801"/>
    </source>
</evidence>
<dbReference type="SUPFAM" id="SSF56024">
    <property type="entry name" value="Phospholipase D/nuclease"/>
    <property type="match status" value="1"/>
</dbReference>
<keyword evidence="6" id="KW-0443">Lipid metabolism</keyword>
<name>A0ABU9PMB7_9ENTR</name>
<feature type="signal peptide" evidence="7">
    <location>
        <begin position="1"/>
        <end position="26"/>
    </location>
</feature>
<dbReference type="CDD" id="cd09170">
    <property type="entry name" value="PLDc_Nuc"/>
    <property type="match status" value="1"/>
</dbReference>
<dbReference type="EC" id="3.1.4.4" evidence="3"/>
<protein>
    <recommendedName>
        <fullName evidence="3">phospholipase D</fullName>
        <ecNumber evidence="3">3.1.4.4</ecNumber>
    </recommendedName>
</protein>
<feature type="chain" id="PRO_5045806384" description="phospholipase D" evidence="7">
    <location>
        <begin position="27"/>
        <end position="180"/>
    </location>
</feature>
<dbReference type="PANTHER" id="PTHR43856">
    <property type="entry name" value="CARDIOLIPIN HYDROLASE"/>
    <property type="match status" value="1"/>
</dbReference>
<evidence type="ECO:0000256" key="5">
    <source>
        <dbReference type="ARBA" id="ARBA00022963"/>
    </source>
</evidence>
<evidence type="ECO:0000256" key="3">
    <source>
        <dbReference type="ARBA" id="ARBA00012027"/>
    </source>
</evidence>
<dbReference type="InterPro" id="IPR001736">
    <property type="entry name" value="PLipase_D/transphosphatidylase"/>
</dbReference>
<dbReference type="PANTHER" id="PTHR43856:SF1">
    <property type="entry name" value="MITOCHONDRIAL CARDIOLIPIN HYDROLASE"/>
    <property type="match status" value="1"/>
</dbReference>
<comment type="caution">
    <text evidence="9">The sequence shown here is derived from an EMBL/GenBank/DDBJ whole genome shotgun (WGS) entry which is preliminary data.</text>
</comment>
<sequence length="180" mass="19795">MRNSLRWLALSGLACCALSVSLPATASPSIQTAFSPELGALELVLNTIGSARESIRMMGYSFTSPEVVRALVDAHRRGVDVKIVLDEKGNRNRASVAAMNLVAGASIPVRTNDRYAIMHDKVIIVDGQTVETGSFNYTRAGARKNSENVLVIREMPEIASRYLAHWQSRWSQGTDWKPTY</sequence>
<dbReference type="RefSeq" id="WP_342698283.1">
    <property type="nucleotide sequence ID" value="NZ_JBCGUG010000017.1"/>
</dbReference>
<dbReference type="Pfam" id="PF13091">
    <property type="entry name" value="PLDc_2"/>
    <property type="match status" value="1"/>
</dbReference>
<reference evidence="9 10" key="1">
    <citation type="submission" date="2024-04" db="EMBL/GenBank/DDBJ databases">
        <title>Draft genome sequence of a multidrug-resistant Enterobacter quasihormaechei Hakim RU_CBWE strain isolated from pond surface water at the University of Rajshahi in Bangladesh.</title>
        <authorList>
            <person name="Raihan J."/>
            <person name="Islam M.S."/>
            <person name="Khan M.U."/>
            <person name="Romance M."/>
            <person name="Haque M.H."/>
        </authorList>
    </citation>
    <scope>NUCLEOTIDE SEQUENCE [LARGE SCALE GENOMIC DNA]</scope>
    <source>
        <strain evidence="9 10">Hakim RU_CBWE</strain>
    </source>
</reference>
<keyword evidence="10" id="KW-1185">Reference proteome</keyword>
<dbReference type="PROSITE" id="PS50035">
    <property type="entry name" value="PLD"/>
    <property type="match status" value="1"/>
</dbReference>
<dbReference type="SMART" id="SM00155">
    <property type="entry name" value="PLDc"/>
    <property type="match status" value="1"/>
</dbReference>
<evidence type="ECO:0000256" key="6">
    <source>
        <dbReference type="ARBA" id="ARBA00023098"/>
    </source>
</evidence>
<dbReference type="Gene3D" id="3.30.870.10">
    <property type="entry name" value="Endonuclease Chain A"/>
    <property type="match status" value="1"/>
</dbReference>
<gene>
    <name evidence="9" type="ORF">AAGT82_19070</name>
</gene>
<comment type="catalytic activity">
    <reaction evidence="1">
        <text>a 1,2-diacyl-sn-glycero-3-phosphocholine + H2O = a 1,2-diacyl-sn-glycero-3-phosphate + choline + H(+)</text>
        <dbReference type="Rhea" id="RHEA:14445"/>
        <dbReference type="ChEBI" id="CHEBI:15354"/>
        <dbReference type="ChEBI" id="CHEBI:15377"/>
        <dbReference type="ChEBI" id="CHEBI:15378"/>
        <dbReference type="ChEBI" id="CHEBI:57643"/>
        <dbReference type="ChEBI" id="CHEBI:58608"/>
        <dbReference type="EC" id="3.1.4.4"/>
    </reaction>
</comment>
<proteinExistence type="inferred from homology"/>
<dbReference type="InterPro" id="IPR051406">
    <property type="entry name" value="PLD_domain"/>
</dbReference>
<dbReference type="InterPro" id="IPR025202">
    <property type="entry name" value="PLD-like_dom"/>
</dbReference>
<keyword evidence="5" id="KW-0442">Lipid degradation</keyword>
<evidence type="ECO:0000256" key="7">
    <source>
        <dbReference type="SAM" id="SignalP"/>
    </source>
</evidence>
<organism evidence="9 10">
    <name type="scientific">Enterobacter quasihormaechei</name>
    <dbReference type="NCBI Taxonomy" id="2529382"/>
    <lineage>
        <taxon>Bacteria</taxon>
        <taxon>Pseudomonadati</taxon>
        <taxon>Pseudomonadota</taxon>
        <taxon>Gammaproteobacteria</taxon>
        <taxon>Enterobacterales</taxon>
        <taxon>Enterobacteriaceae</taxon>
        <taxon>Enterobacter</taxon>
    </lineage>
</organism>
<accession>A0ABU9PMB7</accession>
<evidence type="ECO:0000259" key="8">
    <source>
        <dbReference type="PROSITE" id="PS50035"/>
    </source>
</evidence>
<feature type="domain" description="PLD phosphodiesterase" evidence="8">
    <location>
        <begin position="114"/>
        <end position="141"/>
    </location>
</feature>
<dbReference type="Proteomes" id="UP001490940">
    <property type="component" value="Unassembled WGS sequence"/>
</dbReference>
<evidence type="ECO:0000256" key="2">
    <source>
        <dbReference type="ARBA" id="ARBA00008664"/>
    </source>
</evidence>
<keyword evidence="7" id="KW-0732">Signal</keyword>
<dbReference type="EMBL" id="JBCGUG010000017">
    <property type="protein sequence ID" value="MEM0706506.1"/>
    <property type="molecule type" value="Genomic_DNA"/>
</dbReference>
<keyword evidence="4" id="KW-0378">Hydrolase</keyword>
<evidence type="ECO:0000313" key="10">
    <source>
        <dbReference type="Proteomes" id="UP001490940"/>
    </source>
</evidence>
<comment type="similarity">
    <text evidence="2">Belongs to the phospholipase D family.</text>
</comment>
<evidence type="ECO:0000256" key="1">
    <source>
        <dbReference type="ARBA" id="ARBA00000798"/>
    </source>
</evidence>
<evidence type="ECO:0000313" key="9">
    <source>
        <dbReference type="EMBL" id="MEM0706506.1"/>
    </source>
</evidence>